<feature type="transmembrane region" description="Helical" evidence="1">
    <location>
        <begin position="58"/>
        <end position="80"/>
    </location>
</feature>
<sequence length="242" mass="26253">MDGGNWKSYITAAAIGAVALPAAGLAAGALVPAAMAYFGTVVAGVGTMHAAGGVAATLQYAVVTLVSTTAATAGAVTGLIGAAAAETIQHALRTCSHVRPLWDIVSAPWLQFGLSFEWTYILDITKLQPAQDWSHVATELILIALWTMLAGGVLRRLWIYRNTVKYESANNLHTPSVLEIVLLNWSAQVRRHIQLPSTLDDERNHFQAILNRLGQDPSYRGFWTKYPLHLSFNPLTRRLPLK</sequence>
<dbReference type="RefSeq" id="XP_009845446.1">
    <property type="nucleotide sequence ID" value="XM_009847144.1"/>
</dbReference>
<dbReference type="EMBL" id="KI913251">
    <property type="protein sequence ID" value="ETV65087.1"/>
    <property type="molecule type" value="Genomic_DNA"/>
</dbReference>
<dbReference type="OrthoDB" id="79800at2759"/>
<gene>
    <name evidence="2" type="ORF">H257_18135</name>
</gene>
<keyword evidence="1" id="KW-0812">Transmembrane</keyword>
<accession>W4FC84</accession>
<evidence type="ECO:0000313" key="2">
    <source>
        <dbReference type="EMBL" id="ETV65087.1"/>
    </source>
</evidence>
<dbReference type="AlphaFoldDB" id="W4FC84"/>
<dbReference type="GeneID" id="20820131"/>
<name>W4FC84_APHAT</name>
<organism evidence="2">
    <name type="scientific">Aphanomyces astaci</name>
    <name type="common">Crayfish plague agent</name>
    <dbReference type="NCBI Taxonomy" id="112090"/>
    <lineage>
        <taxon>Eukaryota</taxon>
        <taxon>Sar</taxon>
        <taxon>Stramenopiles</taxon>
        <taxon>Oomycota</taxon>
        <taxon>Saprolegniomycetes</taxon>
        <taxon>Saprolegniales</taxon>
        <taxon>Verrucalvaceae</taxon>
        <taxon>Aphanomyces</taxon>
    </lineage>
</organism>
<feature type="transmembrane region" description="Helical" evidence="1">
    <location>
        <begin position="133"/>
        <end position="154"/>
    </location>
</feature>
<keyword evidence="1" id="KW-0472">Membrane</keyword>
<keyword evidence="1" id="KW-1133">Transmembrane helix</keyword>
<protein>
    <submittedName>
        <fullName evidence="2">Uncharacterized protein</fullName>
    </submittedName>
</protein>
<dbReference type="VEuPathDB" id="FungiDB:H257_18135"/>
<feature type="transmembrane region" description="Helical" evidence="1">
    <location>
        <begin position="12"/>
        <end position="38"/>
    </location>
</feature>
<evidence type="ECO:0000256" key="1">
    <source>
        <dbReference type="SAM" id="Phobius"/>
    </source>
</evidence>
<proteinExistence type="predicted"/>
<reference evidence="2" key="1">
    <citation type="submission" date="2013-12" db="EMBL/GenBank/DDBJ databases">
        <title>The Genome Sequence of Aphanomyces astaci APO3.</title>
        <authorList>
            <consortium name="The Broad Institute Genomics Platform"/>
            <person name="Russ C."/>
            <person name="Tyler B."/>
            <person name="van West P."/>
            <person name="Dieguez-Uribeondo J."/>
            <person name="Young S.K."/>
            <person name="Zeng Q."/>
            <person name="Gargeya S."/>
            <person name="Fitzgerald M."/>
            <person name="Abouelleil A."/>
            <person name="Alvarado L."/>
            <person name="Chapman S.B."/>
            <person name="Gainer-Dewar J."/>
            <person name="Goldberg J."/>
            <person name="Griggs A."/>
            <person name="Gujja S."/>
            <person name="Hansen M."/>
            <person name="Howarth C."/>
            <person name="Imamovic A."/>
            <person name="Ireland A."/>
            <person name="Larimer J."/>
            <person name="McCowan C."/>
            <person name="Murphy C."/>
            <person name="Pearson M."/>
            <person name="Poon T.W."/>
            <person name="Priest M."/>
            <person name="Roberts A."/>
            <person name="Saif S."/>
            <person name="Shea T."/>
            <person name="Sykes S."/>
            <person name="Wortman J."/>
            <person name="Nusbaum C."/>
            <person name="Birren B."/>
        </authorList>
    </citation>
    <scope>NUCLEOTIDE SEQUENCE [LARGE SCALE GENOMIC DNA]</scope>
    <source>
        <strain evidence="2">APO3</strain>
    </source>
</reference>